<dbReference type="Pfam" id="PF20434">
    <property type="entry name" value="BD-FAE"/>
    <property type="match status" value="1"/>
</dbReference>
<evidence type="ECO:0000313" key="10">
    <source>
        <dbReference type="Proteomes" id="UP001497512"/>
    </source>
</evidence>
<dbReference type="InterPro" id="IPR029058">
    <property type="entry name" value="AB_hydrolase_fold"/>
</dbReference>
<comment type="similarity">
    <text evidence="3">Belongs to the AB hydrolase superfamily. Isoprenylcysteine methylesterase family.</text>
</comment>
<evidence type="ECO:0000256" key="4">
    <source>
        <dbReference type="ARBA" id="ARBA00038928"/>
    </source>
</evidence>
<name>A0ABP0UXG6_9BRYO</name>
<proteinExistence type="inferred from homology"/>
<feature type="region of interest" description="Disordered" evidence="6">
    <location>
        <begin position="164"/>
        <end position="188"/>
    </location>
</feature>
<feature type="compositionally biased region" description="Low complexity" evidence="6">
    <location>
        <begin position="174"/>
        <end position="187"/>
    </location>
</feature>
<dbReference type="Gene3D" id="3.40.50.1820">
    <property type="entry name" value="alpha/beta hydrolase"/>
    <property type="match status" value="1"/>
</dbReference>
<accession>A0ABP0UXG6</accession>
<keyword evidence="7" id="KW-0812">Transmembrane</keyword>
<sequence>MDSIIYKGWNRCGVSMISVTDCLGSHLAKHRHNREHFGLRTTALTGWRQIPEDCYTQSNNQNETQLFHQATRLHQVRIAFKDKLKQHGTACSGRSPRVHKFSLLKGASLILTTDDLHKNTVLPAHVLDVGFNSEGLKLGFACCSYTKLSYGSSGIKRDTTVDEEKLSVDGRRPGLSSGESGNCSSRSIIPPLQTNILHEGRRHPRHHKHPPLGSENHQLHGPYQQSWFRGFHNNVDHQTTETHLISRLTLTLLRNLGIGIRWIINIIRLGLYAIFLMPGFVQVGFFYYFSKCIHRSIMYGDEPRNRLDLYLPPDRDKPKPVVIFVTGGAWIIGYKAWGTLLGQQLVERDIIVVCIDYRNFPQGCISNMVSDVTTGIGYAIQNVGSYGGDADRIFLAGQSAGAHLAACSLIMQAKKEYFDDPANIVWRSSQLRGYLAISGGYNLVKLGEYFHQRGLSRSFFLSVMEGEESLPLFSPEIMVMDPSFRQAVPLLPPITLFHGTADYSIPYEASVTFGEALRSVGAKVTTVLYPDKTHTDLFLQDPMRGGEDKLLADILSIVHADDEESKAEDATAMMRRRLVPEFLLQLARKVSPF</sequence>
<organism evidence="9 10">
    <name type="scientific">Sphagnum troendelagicum</name>
    <dbReference type="NCBI Taxonomy" id="128251"/>
    <lineage>
        <taxon>Eukaryota</taxon>
        <taxon>Viridiplantae</taxon>
        <taxon>Streptophyta</taxon>
        <taxon>Embryophyta</taxon>
        <taxon>Bryophyta</taxon>
        <taxon>Sphagnophytina</taxon>
        <taxon>Sphagnopsida</taxon>
        <taxon>Sphagnales</taxon>
        <taxon>Sphagnaceae</taxon>
        <taxon>Sphagnum</taxon>
    </lineage>
</organism>
<comment type="subcellular location">
    <subcellularLocation>
        <location evidence="1">Golgi apparatus membrane</location>
        <topology evidence="1">Multi-pass membrane protein</topology>
    </subcellularLocation>
</comment>
<evidence type="ECO:0000256" key="5">
    <source>
        <dbReference type="ARBA" id="ARBA00049507"/>
    </source>
</evidence>
<evidence type="ECO:0000256" key="6">
    <source>
        <dbReference type="SAM" id="MobiDB-lite"/>
    </source>
</evidence>
<dbReference type="InterPro" id="IPR049492">
    <property type="entry name" value="BD-FAE-like_dom"/>
</dbReference>
<keyword evidence="7" id="KW-0472">Membrane</keyword>
<protein>
    <recommendedName>
        <fullName evidence="4">protein-S-isoprenylcysteine alpha-carbonyl methylesterase</fullName>
        <ecNumber evidence="4">3.1.1.n2</ecNumber>
    </recommendedName>
</protein>
<dbReference type="PANTHER" id="PTHR48081">
    <property type="entry name" value="AB HYDROLASE SUPERFAMILY PROTEIN C4A8.06C"/>
    <property type="match status" value="1"/>
</dbReference>
<evidence type="ECO:0000256" key="3">
    <source>
        <dbReference type="ARBA" id="ARBA00038028"/>
    </source>
</evidence>
<evidence type="ECO:0000256" key="2">
    <source>
        <dbReference type="ARBA" id="ARBA00022801"/>
    </source>
</evidence>
<evidence type="ECO:0000256" key="1">
    <source>
        <dbReference type="ARBA" id="ARBA00004653"/>
    </source>
</evidence>
<evidence type="ECO:0000256" key="7">
    <source>
        <dbReference type="SAM" id="Phobius"/>
    </source>
</evidence>
<dbReference type="EC" id="3.1.1.n2" evidence="4"/>
<gene>
    <name evidence="9" type="ORF">CSSPTR1EN2_LOCUS20549</name>
</gene>
<feature type="transmembrane region" description="Helical" evidence="7">
    <location>
        <begin position="269"/>
        <end position="289"/>
    </location>
</feature>
<feature type="domain" description="BD-FAE-like" evidence="8">
    <location>
        <begin position="307"/>
        <end position="517"/>
    </location>
</feature>
<comment type="catalytic activity">
    <reaction evidence="5">
        <text>[protein]-C-terminal S-[(2E,6E)-farnesyl]-L-cysteine methyl ester + H2O = [protein]-C-terminal S-[(2E,6E)-farnesyl]-L-cysteine + methanol + H(+)</text>
        <dbReference type="Rhea" id="RHEA:48520"/>
        <dbReference type="Rhea" id="RHEA-COMP:12125"/>
        <dbReference type="Rhea" id="RHEA-COMP:12126"/>
        <dbReference type="ChEBI" id="CHEBI:15377"/>
        <dbReference type="ChEBI" id="CHEBI:15378"/>
        <dbReference type="ChEBI" id="CHEBI:17790"/>
        <dbReference type="ChEBI" id="CHEBI:90510"/>
        <dbReference type="ChEBI" id="CHEBI:90511"/>
        <dbReference type="EC" id="3.1.1.n2"/>
    </reaction>
</comment>
<dbReference type="SUPFAM" id="SSF53474">
    <property type="entry name" value="alpha/beta-Hydrolases"/>
    <property type="match status" value="1"/>
</dbReference>
<keyword evidence="10" id="KW-1185">Reference proteome</keyword>
<reference evidence="9" key="1">
    <citation type="submission" date="2024-02" db="EMBL/GenBank/DDBJ databases">
        <authorList>
            <consortium name="ELIXIR-Norway"/>
            <consortium name="Elixir Norway"/>
        </authorList>
    </citation>
    <scope>NUCLEOTIDE SEQUENCE</scope>
</reference>
<keyword evidence="7" id="KW-1133">Transmembrane helix</keyword>
<dbReference type="PANTHER" id="PTHR48081:SF33">
    <property type="entry name" value="KYNURENINE FORMAMIDASE"/>
    <property type="match status" value="1"/>
</dbReference>
<keyword evidence="2" id="KW-0378">Hydrolase</keyword>
<dbReference type="Proteomes" id="UP001497512">
    <property type="component" value="Chromosome 7"/>
</dbReference>
<evidence type="ECO:0000259" key="8">
    <source>
        <dbReference type="Pfam" id="PF20434"/>
    </source>
</evidence>
<dbReference type="EMBL" id="OZ019899">
    <property type="protein sequence ID" value="CAK9231370.1"/>
    <property type="molecule type" value="Genomic_DNA"/>
</dbReference>
<dbReference type="InterPro" id="IPR050300">
    <property type="entry name" value="GDXG_lipolytic_enzyme"/>
</dbReference>
<evidence type="ECO:0000313" key="9">
    <source>
        <dbReference type="EMBL" id="CAK9231370.1"/>
    </source>
</evidence>